<feature type="transmembrane region" description="Helical" evidence="8">
    <location>
        <begin position="317"/>
        <end position="337"/>
    </location>
</feature>
<comment type="caution">
    <text evidence="9">The sequence shown here is derived from an EMBL/GenBank/DDBJ whole genome shotgun (WGS) entry which is preliminary data.</text>
</comment>
<feature type="compositionally biased region" description="Polar residues" evidence="7">
    <location>
        <begin position="1"/>
        <end position="29"/>
    </location>
</feature>
<gene>
    <name evidence="9" type="ORF">NFI88_15490</name>
</gene>
<keyword evidence="6 8" id="KW-0472">Membrane</keyword>
<dbReference type="Pfam" id="PF01554">
    <property type="entry name" value="MatE"/>
    <property type="match status" value="2"/>
</dbReference>
<feature type="transmembrane region" description="Helical" evidence="8">
    <location>
        <begin position="389"/>
        <end position="411"/>
    </location>
</feature>
<feature type="transmembrane region" description="Helical" evidence="8">
    <location>
        <begin position="166"/>
        <end position="189"/>
    </location>
</feature>
<feature type="region of interest" description="Disordered" evidence="7">
    <location>
        <begin position="1"/>
        <end position="35"/>
    </location>
</feature>
<dbReference type="PIRSF" id="PIRSF006603">
    <property type="entry name" value="DinF"/>
    <property type="match status" value="1"/>
</dbReference>
<feature type="transmembrane region" description="Helical" evidence="8">
    <location>
        <begin position="125"/>
        <end position="146"/>
    </location>
</feature>
<dbReference type="InterPro" id="IPR002528">
    <property type="entry name" value="MATE_fam"/>
</dbReference>
<evidence type="ECO:0000256" key="4">
    <source>
        <dbReference type="ARBA" id="ARBA00022692"/>
    </source>
</evidence>
<feature type="transmembrane region" description="Helical" evidence="8">
    <location>
        <begin position="272"/>
        <end position="297"/>
    </location>
</feature>
<feature type="transmembrane region" description="Helical" evidence="8">
    <location>
        <begin position="71"/>
        <end position="94"/>
    </location>
</feature>
<accession>A0ABT1W0W1</accession>
<feature type="transmembrane region" description="Helical" evidence="8">
    <location>
        <begin position="349"/>
        <end position="369"/>
    </location>
</feature>
<dbReference type="EMBL" id="JAMZEJ010000010">
    <property type="protein sequence ID" value="MCQ8242236.1"/>
    <property type="molecule type" value="Genomic_DNA"/>
</dbReference>
<keyword evidence="5 8" id="KW-1133">Transmembrane helix</keyword>
<keyword evidence="10" id="KW-1185">Reference proteome</keyword>
<feature type="transmembrane region" description="Helical" evidence="8">
    <location>
        <begin position="450"/>
        <end position="470"/>
    </location>
</feature>
<comment type="subcellular location">
    <subcellularLocation>
        <location evidence="1">Cell inner membrane</location>
        <topology evidence="1">Multi-pass membrane protein</topology>
    </subcellularLocation>
</comment>
<name>A0ABT1W0W1_9PROT</name>
<evidence type="ECO:0000256" key="8">
    <source>
        <dbReference type="SAM" id="Phobius"/>
    </source>
</evidence>
<feature type="transmembrane region" description="Helical" evidence="8">
    <location>
        <begin position="418"/>
        <end position="438"/>
    </location>
</feature>
<evidence type="ECO:0000256" key="2">
    <source>
        <dbReference type="ARBA" id="ARBA00022448"/>
    </source>
</evidence>
<feature type="transmembrane region" description="Helical" evidence="8">
    <location>
        <begin position="47"/>
        <end position="65"/>
    </location>
</feature>
<organism evidence="9 10">
    <name type="scientific">Rhizosaccharibacter radicis</name>
    <dbReference type="NCBI Taxonomy" id="2782605"/>
    <lineage>
        <taxon>Bacteria</taxon>
        <taxon>Pseudomonadati</taxon>
        <taxon>Pseudomonadota</taxon>
        <taxon>Alphaproteobacteria</taxon>
        <taxon>Acetobacterales</taxon>
        <taxon>Acetobacteraceae</taxon>
        <taxon>Rhizosaccharibacter</taxon>
    </lineage>
</organism>
<dbReference type="InterPro" id="IPR052031">
    <property type="entry name" value="Membrane_Transporter-Flippase"/>
</dbReference>
<dbReference type="InterPro" id="IPR048279">
    <property type="entry name" value="MdtK-like"/>
</dbReference>
<feature type="transmembrane region" description="Helical" evidence="8">
    <location>
        <begin position="226"/>
        <end position="251"/>
    </location>
</feature>
<dbReference type="PANTHER" id="PTHR43549">
    <property type="entry name" value="MULTIDRUG RESISTANCE PROTEIN YPNP-RELATED"/>
    <property type="match status" value="1"/>
</dbReference>
<dbReference type="PANTHER" id="PTHR43549:SF3">
    <property type="entry name" value="MULTIDRUG RESISTANCE PROTEIN YPNP-RELATED"/>
    <property type="match status" value="1"/>
</dbReference>
<keyword evidence="3" id="KW-1003">Cell membrane</keyword>
<evidence type="ECO:0000256" key="1">
    <source>
        <dbReference type="ARBA" id="ARBA00004429"/>
    </source>
</evidence>
<proteinExistence type="predicted"/>
<dbReference type="NCBIfam" id="TIGR00797">
    <property type="entry name" value="matE"/>
    <property type="match status" value="1"/>
</dbReference>
<evidence type="ECO:0000313" key="9">
    <source>
        <dbReference type="EMBL" id="MCQ8242236.1"/>
    </source>
</evidence>
<evidence type="ECO:0000256" key="3">
    <source>
        <dbReference type="ARBA" id="ARBA00022475"/>
    </source>
</evidence>
<evidence type="ECO:0000256" key="6">
    <source>
        <dbReference type="ARBA" id="ARBA00023136"/>
    </source>
</evidence>
<sequence>MTSNVEIRSDMVSSKHNRSISGSVTTAARSTARRPDPAILDGPVLPMLLRLAAPTILVMLAQTGVNVAEAFYVGLLGTPAMAGVAMVFPVFMLMTTMSAGGLGSGVASAVARATGAGRQEDVDALVLHAVALAVLMGAVFTGAMILGGPFLYRAMGGDGTALQAALRYSLAVSAGALPLWVVNLLAGALRGHGNVRLPAKVTLVGALLLVPLSPLLIFGIGPLPGFGIAGAGIAFALYYLGAAAVLLRALLDGGGGIVLRRGRLSARLFGDILRVGIPAAYTTVATNLTVILVTAAFGHFGIAALAGYGIASRLDYVLIPLLFGLASAVLTAVGINLGAGRGGRARRIALTGAATGFAATQLIGLVVAVQPDWWLRLYTDDPAVLAAGWGYLRVIGFAYGIFGFGFVLSFAGQGAGRLLWPVCGVSSRLLIGAGFGWVAVRDLGVRMPGLVWVVAASFATYAALNAIVLLQRTTWHRPD</sequence>
<dbReference type="RefSeq" id="WP_422920992.1">
    <property type="nucleotide sequence ID" value="NZ_JAMZEJ010000010.1"/>
</dbReference>
<reference evidence="9 10" key="1">
    <citation type="submission" date="2022-06" db="EMBL/GenBank/DDBJ databases">
        <title>Rhizosaccharibacter gen. nov. sp. nov. KSS12, endophytic bacteria isolated from sugarcane.</title>
        <authorList>
            <person name="Pitiwittayakul N."/>
        </authorList>
    </citation>
    <scope>NUCLEOTIDE SEQUENCE [LARGE SCALE GENOMIC DNA]</scope>
    <source>
        <strain evidence="9 10">KSS12</strain>
    </source>
</reference>
<keyword evidence="2" id="KW-0813">Transport</keyword>
<keyword evidence="4 8" id="KW-0812">Transmembrane</keyword>
<evidence type="ECO:0000313" key="10">
    <source>
        <dbReference type="Proteomes" id="UP001524547"/>
    </source>
</evidence>
<dbReference type="Proteomes" id="UP001524547">
    <property type="component" value="Unassembled WGS sequence"/>
</dbReference>
<evidence type="ECO:0000256" key="7">
    <source>
        <dbReference type="SAM" id="MobiDB-lite"/>
    </source>
</evidence>
<evidence type="ECO:0000256" key="5">
    <source>
        <dbReference type="ARBA" id="ARBA00022989"/>
    </source>
</evidence>
<feature type="transmembrane region" description="Helical" evidence="8">
    <location>
        <begin position="201"/>
        <end position="220"/>
    </location>
</feature>
<protein>
    <submittedName>
        <fullName evidence="9">MATE family efflux transporter</fullName>
    </submittedName>
</protein>